<proteinExistence type="predicted"/>
<dbReference type="Pfam" id="PF05336">
    <property type="entry name" value="rhaM"/>
    <property type="match status" value="1"/>
</dbReference>
<dbReference type="InterPro" id="IPR011008">
    <property type="entry name" value="Dimeric_a/b-barrel"/>
</dbReference>
<name>A0AAX1N9R5_9BACT</name>
<dbReference type="RefSeq" id="WP_169663683.1">
    <property type="nucleotide sequence ID" value="NZ_CP076133.1"/>
</dbReference>
<dbReference type="PANTHER" id="PTHR43239:SF1">
    <property type="entry name" value="UPF0734 PROTEIN DDB_G0273871_DDB_G0273177"/>
    <property type="match status" value="1"/>
</dbReference>
<dbReference type="InterPro" id="IPR052996">
    <property type="entry name" value="Carb_Metab_Mutarotase"/>
</dbReference>
<dbReference type="Proteomes" id="UP000678679">
    <property type="component" value="Chromosome 2"/>
</dbReference>
<dbReference type="KEGG" id="fya:KMW28_25215"/>
<dbReference type="GO" id="GO:0016857">
    <property type="term" value="F:racemase and epimerase activity, acting on carbohydrates and derivatives"/>
    <property type="evidence" value="ECO:0007669"/>
    <property type="project" value="InterPro"/>
</dbReference>
<protein>
    <submittedName>
        <fullName evidence="1">L-rhamnose mutarotase</fullName>
    </submittedName>
</protein>
<gene>
    <name evidence="1" type="ORF">KMW28_25215</name>
</gene>
<dbReference type="InterPro" id="IPR008000">
    <property type="entry name" value="Rham/fucose_mutarotase"/>
</dbReference>
<dbReference type="AlphaFoldDB" id="A0AAX1N9R5"/>
<organism evidence="1 2">
    <name type="scientific">Flammeovirga yaeyamensis</name>
    <dbReference type="NCBI Taxonomy" id="367791"/>
    <lineage>
        <taxon>Bacteria</taxon>
        <taxon>Pseudomonadati</taxon>
        <taxon>Bacteroidota</taxon>
        <taxon>Cytophagia</taxon>
        <taxon>Cytophagales</taxon>
        <taxon>Flammeovirgaceae</taxon>
        <taxon>Flammeovirga</taxon>
    </lineage>
</organism>
<dbReference type="SUPFAM" id="SSF54909">
    <property type="entry name" value="Dimeric alpha+beta barrel"/>
    <property type="match status" value="1"/>
</dbReference>
<reference evidence="1 2" key="1">
    <citation type="submission" date="2021-05" db="EMBL/GenBank/DDBJ databases">
        <title>Comparative genomic studies on the polysaccharide-degrading batcterial strains of the Flammeovirga genus.</title>
        <authorList>
            <person name="Zewei F."/>
            <person name="Zheng Z."/>
            <person name="Yu L."/>
            <person name="Ruyue G."/>
            <person name="Yanhong M."/>
            <person name="Yuanyuan C."/>
            <person name="Jingyan G."/>
            <person name="Wenjun H."/>
        </authorList>
    </citation>
    <scope>NUCLEOTIDE SEQUENCE [LARGE SCALE GENOMIC DNA]</scope>
    <source>
        <strain evidence="1 2">NBRC:100898</strain>
    </source>
</reference>
<dbReference type="PANTHER" id="PTHR43239">
    <property type="entry name" value="UPF0734 PROTEIN DDB_G0273871/DDB_G0273177"/>
    <property type="match status" value="1"/>
</dbReference>
<evidence type="ECO:0000313" key="1">
    <source>
        <dbReference type="EMBL" id="QWG04195.1"/>
    </source>
</evidence>
<keyword evidence="2" id="KW-1185">Reference proteome</keyword>
<dbReference type="EMBL" id="CP076133">
    <property type="protein sequence ID" value="QWG04195.1"/>
    <property type="molecule type" value="Genomic_DNA"/>
</dbReference>
<accession>A0AAX1N9R5</accession>
<sequence>MKFKRYCKVLQLTDNPQLIEDYKRVHGKGQAWPEITNGMKEVGILDMEIYIAGTQLFMIMDTVADFDHETQMAILATKPRQSEWEAYVSQFQETDANATADGKWVLMERIYEMEQQVECAKEEGQVKTTDKLEVTIS</sequence>
<dbReference type="Gene3D" id="3.30.70.100">
    <property type="match status" value="1"/>
</dbReference>
<evidence type="ECO:0000313" key="2">
    <source>
        <dbReference type="Proteomes" id="UP000678679"/>
    </source>
</evidence>